<evidence type="ECO:0000256" key="6">
    <source>
        <dbReference type="ARBA" id="ARBA00023004"/>
    </source>
</evidence>
<protein>
    <recommendedName>
        <fullName evidence="15">Cytochrome P450</fullName>
    </recommendedName>
</protein>
<evidence type="ECO:0000256" key="9">
    <source>
        <dbReference type="PIRSR" id="PIRSR602401-1"/>
    </source>
</evidence>
<sequence length="527" mass="61506">KMFSTIALISIVVCLIVAYLWTINNRYDYFKRLGISGPPHHFFFGHYKTLWSTKSFSKQLQEWTRQYGSIYGLFLGTTPIYVVSDVDFLQEVYIKQFSSFHSRIIASVLRIERSGRTNLFRTIGARWRRQRHVLNPTFSSAKLKLMSPLVNGCIEAMLNKVSQITHSEHKEINIYELYKRMTMDVICRCAFGIDTDMQNDINNPYLQKSAAVFKIDIDGLLLVRLTNLMPILTRPLYYTLFGISNICKKLIKLIPFLSNYIEEMPTLWLLNRVQDVVDLRRKTSKDLNKRVDLLQLMMDASTNDKVIDYADDRLMSKVLRSDELLPNILLFMIAGYETTSTALAYSTYVLATRLEIQDKLIEEINRHNWNNNNVEEDYETANNLSYLDFFIREVLRMYPITVKAMTRECNATTSICGHKIEKGSIIQPDVFSIHYNPDLWGPEDPNLFIPERHDIKRHPVAWMPFGVGPRNCIGMRFALMELKICLIQLLRQYRILPGDKIEEGFQRQERIVIQPDAIFIKLEKRSS</sequence>
<reference evidence="13" key="1">
    <citation type="submission" date="2021-02" db="EMBL/GenBank/DDBJ databases">
        <authorList>
            <person name="Nowell W R."/>
        </authorList>
    </citation>
    <scope>NUCLEOTIDE SEQUENCE</scope>
</reference>
<keyword evidence="4 9" id="KW-0479">Metal-binding</keyword>
<name>A0A816B9W9_9BILA</name>
<dbReference type="GO" id="GO:0008395">
    <property type="term" value="F:steroid hydroxylase activity"/>
    <property type="evidence" value="ECO:0007669"/>
    <property type="project" value="TreeGrafter"/>
</dbReference>
<dbReference type="GO" id="GO:0005506">
    <property type="term" value="F:iron ion binding"/>
    <property type="evidence" value="ECO:0007669"/>
    <property type="project" value="InterPro"/>
</dbReference>
<evidence type="ECO:0000256" key="3">
    <source>
        <dbReference type="ARBA" id="ARBA00022617"/>
    </source>
</evidence>
<evidence type="ECO:0008006" key="15">
    <source>
        <dbReference type="Google" id="ProtNLM"/>
    </source>
</evidence>
<evidence type="ECO:0000256" key="11">
    <source>
        <dbReference type="SAM" id="Phobius"/>
    </source>
</evidence>
<keyword evidence="11" id="KW-1133">Transmembrane helix</keyword>
<dbReference type="InterPro" id="IPR002401">
    <property type="entry name" value="Cyt_P450_E_grp-I"/>
</dbReference>
<dbReference type="EMBL" id="CAJNOH010004205">
    <property type="protein sequence ID" value="CAF1362561.1"/>
    <property type="molecule type" value="Genomic_DNA"/>
</dbReference>
<proteinExistence type="inferred from homology"/>
<feature type="transmembrane region" description="Helical" evidence="11">
    <location>
        <begin position="6"/>
        <end position="23"/>
    </location>
</feature>
<dbReference type="GO" id="GO:0020037">
    <property type="term" value="F:heme binding"/>
    <property type="evidence" value="ECO:0007669"/>
    <property type="project" value="InterPro"/>
</dbReference>
<evidence type="ECO:0000313" key="12">
    <source>
        <dbReference type="EMBL" id="CAF1362561.1"/>
    </source>
</evidence>
<feature type="non-terminal residue" evidence="13">
    <location>
        <position position="1"/>
    </location>
</feature>
<evidence type="ECO:0000256" key="1">
    <source>
        <dbReference type="ARBA" id="ARBA00001971"/>
    </source>
</evidence>
<comment type="similarity">
    <text evidence="2 10">Belongs to the cytochrome P450 family.</text>
</comment>
<keyword evidence="14" id="KW-1185">Reference proteome</keyword>
<evidence type="ECO:0000256" key="7">
    <source>
        <dbReference type="ARBA" id="ARBA00023033"/>
    </source>
</evidence>
<gene>
    <name evidence="13" type="ORF">JXQ802_LOCUS49000</name>
    <name evidence="12" type="ORF">PYM288_LOCUS32951</name>
</gene>
<evidence type="ECO:0000313" key="13">
    <source>
        <dbReference type="EMBL" id="CAF1607512.1"/>
    </source>
</evidence>
<comment type="cofactor">
    <cofactor evidence="1 9">
        <name>heme</name>
        <dbReference type="ChEBI" id="CHEBI:30413"/>
    </cofactor>
</comment>
<keyword evidence="7 10" id="KW-0503">Monooxygenase</keyword>
<dbReference type="Pfam" id="PF00067">
    <property type="entry name" value="p450"/>
    <property type="match status" value="1"/>
</dbReference>
<evidence type="ECO:0000256" key="5">
    <source>
        <dbReference type="ARBA" id="ARBA00023002"/>
    </source>
</evidence>
<evidence type="ECO:0000256" key="10">
    <source>
        <dbReference type="RuleBase" id="RU000461"/>
    </source>
</evidence>
<dbReference type="InterPro" id="IPR036396">
    <property type="entry name" value="Cyt_P450_sf"/>
</dbReference>
<dbReference type="PRINTS" id="PR00385">
    <property type="entry name" value="P450"/>
</dbReference>
<dbReference type="SUPFAM" id="SSF48264">
    <property type="entry name" value="Cytochrome P450"/>
    <property type="match status" value="1"/>
</dbReference>
<evidence type="ECO:0000256" key="8">
    <source>
        <dbReference type="ARBA" id="ARBA00043906"/>
    </source>
</evidence>
<evidence type="ECO:0000313" key="14">
    <source>
        <dbReference type="Proteomes" id="UP000663870"/>
    </source>
</evidence>
<dbReference type="Gene3D" id="1.10.630.10">
    <property type="entry name" value="Cytochrome P450"/>
    <property type="match status" value="1"/>
</dbReference>
<dbReference type="PANTHER" id="PTHR24302:SF15">
    <property type="entry name" value="FATTY-ACID PEROXYGENASE"/>
    <property type="match status" value="1"/>
</dbReference>
<keyword evidence="11" id="KW-0812">Transmembrane</keyword>
<dbReference type="PROSITE" id="PS00086">
    <property type="entry name" value="CYTOCHROME_P450"/>
    <property type="match status" value="1"/>
</dbReference>
<evidence type="ECO:0000256" key="2">
    <source>
        <dbReference type="ARBA" id="ARBA00010617"/>
    </source>
</evidence>
<keyword evidence="5 10" id="KW-0560">Oxidoreductase</keyword>
<keyword evidence="3 9" id="KW-0349">Heme</keyword>
<keyword evidence="6 9" id="KW-0408">Iron</keyword>
<dbReference type="FunFam" id="1.10.630.10:FF:000182">
    <property type="entry name" value="Cytochrome P450 3A4"/>
    <property type="match status" value="1"/>
</dbReference>
<organism evidence="13 14">
    <name type="scientific">Rotaria sordida</name>
    <dbReference type="NCBI Taxonomy" id="392033"/>
    <lineage>
        <taxon>Eukaryota</taxon>
        <taxon>Metazoa</taxon>
        <taxon>Spiralia</taxon>
        <taxon>Gnathifera</taxon>
        <taxon>Rotifera</taxon>
        <taxon>Eurotatoria</taxon>
        <taxon>Bdelloidea</taxon>
        <taxon>Philodinida</taxon>
        <taxon>Philodinidae</taxon>
        <taxon>Rotaria</taxon>
    </lineage>
</organism>
<dbReference type="InterPro" id="IPR050705">
    <property type="entry name" value="Cytochrome_P450_3A"/>
</dbReference>
<dbReference type="CDD" id="cd11055">
    <property type="entry name" value="CYP3A-like"/>
    <property type="match status" value="1"/>
</dbReference>
<dbReference type="InterPro" id="IPR001128">
    <property type="entry name" value="Cyt_P450"/>
</dbReference>
<dbReference type="PRINTS" id="PR00463">
    <property type="entry name" value="EP450I"/>
</dbReference>
<comment type="caution">
    <text evidence="13">The sequence shown here is derived from an EMBL/GenBank/DDBJ whole genome shotgun (WGS) entry which is preliminary data.</text>
</comment>
<comment type="function">
    <text evidence="8">Cytochromes P450 are a group of heme-thiolate monooxygenases. They oxidize a variety of structurally unrelated compounds, including steroids, fatty acids, and xenobiotics.</text>
</comment>
<evidence type="ECO:0000256" key="4">
    <source>
        <dbReference type="ARBA" id="ARBA00022723"/>
    </source>
</evidence>
<dbReference type="Proteomes" id="UP000663854">
    <property type="component" value="Unassembled WGS sequence"/>
</dbReference>
<accession>A0A816B9W9</accession>
<dbReference type="AlphaFoldDB" id="A0A816B9W9"/>
<dbReference type="GO" id="GO:0016705">
    <property type="term" value="F:oxidoreductase activity, acting on paired donors, with incorporation or reduction of molecular oxygen"/>
    <property type="evidence" value="ECO:0007669"/>
    <property type="project" value="InterPro"/>
</dbReference>
<dbReference type="PANTHER" id="PTHR24302">
    <property type="entry name" value="CYTOCHROME P450 FAMILY 3"/>
    <property type="match status" value="1"/>
</dbReference>
<feature type="binding site" description="axial binding residue" evidence="9">
    <location>
        <position position="472"/>
    </location>
    <ligand>
        <name>heme</name>
        <dbReference type="ChEBI" id="CHEBI:30413"/>
    </ligand>
    <ligandPart>
        <name>Fe</name>
        <dbReference type="ChEBI" id="CHEBI:18248"/>
    </ligandPart>
</feature>
<dbReference type="Proteomes" id="UP000663870">
    <property type="component" value="Unassembled WGS sequence"/>
</dbReference>
<dbReference type="EMBL" id="CAJNOL010005603">
    <property type="protein sequence ID" value="CAF1607512.1"/>
    <property type="molecule type" value="Genomic_DNA"/>
</dbReference>
<dbReference type="InterPro" id="IPR017972">
    <property type="entry name" value="Cyt_P450_CS"/>
</dbReference>
<keyword evidence="11" id="KW-0472">Membrane</keyword>